<protein>
    <submittedName>
        <fullName evidence="7">O-antigen ligase family protein</fullName>
    </submittedName>
</protein>
<keyword evidence="9" id="KW-1185">Reference proteome</keyword>
<gene>
    <name evidence="7" type="ORF">H7H73_27355</name>
    <name evidence="8" type="ORF">MJO55_07205</name>
</gene>
<accession>A0A9X3BRE9</accession>
<dbReference type="PANTHER" id="PTHR37422">
    <property type="entry name" value="TEICHURONIC ACID BIOSYNTHESIS PROTEIN TUAE"/>
    <property type="match status" value="1"/>
</dbReference>
<comment type="subcellular location">
    <subcellularLocation>
        <location evidence="1">Membrane</location>
        <topology evidence="1">Multi-pass membrane protein</topology>
    </subcellularLocation>
</comment>
<evidence type="ECO:0000256" key="5">
    <source>
        <dbReference type="SAM" id="Phobius"/>
    </source>
</evidence>
<evidence type="ECO:0000256" key="4">
    <source>
        <dbReference type="ARBA" id="ARBA00023136"/>
    </source>
</evidence>
<dbReference type="EMBL" id="CP092427">
    <property type="protein sequence ID" value="ULP38209.1"/>
    <property type="molecule type" value="Genomic_DNA"/>
</dbReference>
<evidence type="ECO:0000313" key="10">
    <source>
        <dbReference type="Proteomes" id="UP001140272"/>
    </source>
</evidence>
<feature type="transmembrane region" description="Helical" evidence="5">
    <location>
        <begin position="383"/>
        <end position="412"/>
    </location>
</feature>
<dbReference type="RefSeq" id="WP_239735829.1">
    <property type="nucleotide sequence ID" value="NZ_CP092427.2"/>
</dbReference>
<feature type="domain" description="O-antigen ligase-related" evidence="6">
    <location>
        <begin position="230"/>
        <end position="356"/>
    </location>
</feature>
<organism evidence="7 10">
    <name type="scientific">Mycolicibacterium rufum</name>
    <dbReference type="NCBI Taxonomy" id="318424"/>
    <lineage>
        <taxon>Bacteria</taxon>
        <taxon>Bacillati</taxon>
        <taxon>Actinomycetota</taxon>
        <taxon>Actinomycetes</taxon>
        <taxon>Mycobacteriales</taxon>
        <taxon>Mycobacteriaceae</taxon>
        <taxon>Mycolicibacterium</taxon>
    </lineage>
</organism>
<evidence type="ECO:0000313" key="7">
    <source>
        <dbReference type="EMBL" id="MCV7073482.1"/>
    </source>
</evidence>
<dbReference type="GO" id="GO:0016874">
    <property type="term" value="F:ligase activity"/>
    <property type="evidence" value="ECO:0007669"/>
    <property type="project" value="UniProtKB-KW"/>
</dbReference>
<name>A0A9X3BRE9_9MYCO</name>
<keyword evidence="7" id="KW-0436">Ligase</keyword>
<evidence type="ECO:0000256" key="2">
    <source>
        <dbReference type="ARBA" id="ARBA00022692"/>
    </source>
</evidence>
<feature type="transmembrane region" description="Helical" evidence="5">
    <location>
        <begin position="113"/>
        <end position="133"/>
    </location>
</feature>
<dbReference type="EMBL" id="JACKRN010000872">
    <property type="protein sequence ID" value="MCV7073482.1"/>
    <property type="molecule type" value="Genomic_DNA"/>
</dbReference>
<keyword evidence="4 5" id="KW-0472">Membrane</keyword>
<feature type="transmembrane region" description="Helical" evidence="5">
    <location>
        <begin position="58"/>
        <end position="78"/>
    </location>
</feature>
<evidence type="ECO:0000259" key="6">
    <source>
        <dbReference type="Pfam" id="PF04932"/>
    </source>
</evidence>
<dbReference type="PANTHER" id="PTHR37422:SF13">
    <property type="entry name" value="LIPOPOLYSACCHARIDE BIOSYNTHESIS PROTEIN PA4999-RELATED"/>
    <property type="match status" value="1"/>
</dbReference>
<feature type="transmembrane region" description="Helical" evidence="5">
    <location>
        <begin position="29"/>
        <end position="46"/>
    </location>
</feature>
<keyword evidence="3 5" id="KW-1133">Transmembrane helix</keyword>
<reference evidence="8" key="3">
    <citation type="submission" date="2022-08" db="EMBL/GenBank/DDBJ databases">
        <title>Whole genome sequencing of non-tuberculosis mycobacteria type-strains.</title>
        <authorList>
            <person name="Igarashi Y."/>
            <person name="Osugi A."/>
            <person name="Mitarai S."/>
        </authorList>
    </citation>
    <scope>NUCLEOTIDE SEQUENCE</scope>
    <source>
        <strain evidence="8">JCM 16372</strain>
    </source>
</reference>
<dbReference type="InterPro" id="IPR007016">
    <property type="entry name" value="O-antigen_ligase-rel_domated"/>
</dbReference>
<feature type="transmembrane region" description="Helical" evidence="5">
    <location>
        <begin position="6"/>
        <end position="22"/>
    </location>
</feature>
<reference evidence="7" key="1">
    <citation type="submission" date="2020-07" db="EMBL/GenBank/DDBJ databases">
        <authorList>
            <person name="Pettersson B.M.F."/>
            <person name="Behra P.R.K."/>
            <person name="Ramesh M."/>
            <person name="Das S."/>
            <person name="Dasgupta S."/>
            <person name="Kirsebom L.A."/>
        </authorList>
    </citation>
    <scope>NUCLEOTIDE SEQUENCE</scope>
    <source>
        <strain evidence="7">DSM 45406</strain>
    </source>
</reference>
<feature type="transmembrane region" description="Helical" evidence="5">
    <location>
        <begin position="140"/>
        <end position="163"/>
    </location>
</feature>
<evidence type="ECO:0000256" key="3">
    <source>
        <dbReference type="ARBA" id="ARBA00022989"/>
    </source>
</evidence>
<evidence type="ECO:0000256" key="1">
    <source>
        <dbReference type="ARBA" id="ARBA00004141"/>
    </source>
</evidence>
<keyword evidence="2 5" id="KW-0812">Transmembrane</keyword>
<evidence type="ECO:0000313" key="9">
    <source>
        <dbReference type="Proteomes" id="UP001055159"/>
    </source>
</evidence>
<feature type="transmembrane region" description="Helical" evidence="5">
    <location>
        <begin position="265"/>
        <end position="283"/>
    </location>
</feature>
<feature type="transmembrane region" description="Helical" evidence="5">
    <location>
        <begin position="347"/>
        <end position="371"/>
    </location>
</feature>
<dbReference type="GO" id="GO:0016020">
    <property type="term" value="C:membrane"/>
    <property type="evidence" value="ECO:0007669"/>
    <property type="project" value="UniProtKB-SubCell"/>
</dbReference>
<dbReference type="Proteomes" id="UP001140272">
    <property type="component" value="Unassembled WGS sequence"/>
</dbReference>
<proteinExistence type="predicted"/>
<dbReference type="Pfam" id="PF04932">
    <property type="entry name" value="Wzy_C"/>
    <property type="match status" value="1"/>
</dbReference>
<feature type="transmembrane region" description="Helical" evidence="5">
    <location>
        <begin position="85"/>
        <end position="107"/>
    </location>
</feature>
<sequence length="450" mass="48644">MASTILLAITLIVFALVALPSLGYLKTALFCFLITCVVAPFPIFLWSSEAPNHTGITYATPAVLTYTSALVALLLGLIHKWKRNGLLLGYGCVVLIYLIVGIFAVWSGAGEQWAGLIHLVSAVVALAVGYQFGSQLNPSVYRFLIGTILFLLVINLLLCFAQLSGLPLTLFPDQLANQLQYGRPVGTFGHSSTPGKFILMMFVVLLPALRSYDSATRRMAWWSVGVAVPLVAITLARANLAAVVAAIGLWLIWDRGSRKANSKRLFLLIAAFAVSAPVLAATLDRFSSDPGGGDRAVIYHTGLKQLESNLWEGTGPNYYAEDVGRWDQMTAWGFPLHNSFLYPVAEIGLVGGLLFLLPVFVVCAIAIVDCIRGGDVSLWSKSYLVTFPGLVAIAMTGWGMLVGSTLCLWYFVIGFAVSRMVKKDCYILTNQTEAALAGTSNVRIPPARVQ</sequence>
<dbReference type="InterPro" id="IPR051533">
    <property type="entry name" value="WaaL-like"/>
</dbReference>
<dbReference type="AlphaFoldDB" id="A0A9X3BRE9"/>
<evidence type="ECO:0000313" key="8">
    <source>
        <dbReference type="EMBL" id="ULP38209.1"/>
    </source>
</evidence>
<dbReference type="Proteomes" id="UP001055159">
    <property type="component" value="Chromosome"/>
</dbReference>
<feature type="transmembrane region" description="Helical" evidence="5">
    <location>
        <begin position="220"/>
        <end position="253"/>
    </location>
</feature>
<reference evidence="7" key="2">
    <citation type="journal article" date="2022" name="BMC Genomics">
        <title>Comparative genome analysis of mycobacteria focusing on tRNA and non-coding RNA.</title>
        <authorList>
            <person name="Behra P.R.K."/>
            <person name="Pettersson B.M.F."/>
            <person name="Ramesh M."/>
            <person name="Das S."/>
            <person name="Dasgupta S."/>
            <person name="Kirsebom L.A."/>
        </authorList>
    </citation>
    <scope>NUCLEOTIDE SEQUENCE</scope>
    <source>
        <strain evidence="7">DSM 45406</strain>
    </source>
</reference>